<dbReference type="InterPro" id="IPR026591">
    <property type="entry name" value="Sirtuin_cat_small_dom_sf"/>
</dbReference>
<dbReference type="InterPro" id="IPR029035">
    <property type="entry name" value="DHS-like_NAD/FAD-binding_dom"/>
</dbReference>
<protein>
    <recommendedName>
        <fullName evidence="1">protein acetyllysine N-acetyltransferase</fullName>
        <ecNumber evidence="1">2.3.1.286</ecNumber>
    </recommendedName>
</protein>
<keyword evidence="4" id="KW-0862">Zinc</keyword>
<dbReference type="GO" id="GO:0017136">
    <property type="term" value="F:histone deacetylase activity, NAD-dependent"/>
    <property type="evidence" value="ECO:0007669"/>
    <property type="project" value="TreeGrafter"/>
</dbReference>
<dbReference type="EC" id="2.3.1.286" evidence="1"/>
<evidence type="ECO:0000313" key="6">
    <source>
        <dbReference type="EMBL" id="TKI68408.1"/>
    </source>
</evidence>
<evidence type="ECO:0000256" key="2">
    <source>
        <dbReference type="ARBA" id="ARBA00022679"/>
    </source>
</evidence>
<dbReference type="RefSeq" id="WP_137015002.1">
    <property type="nucleotide sequence ID" value="NZ_SZPX01000008.1"/>
</dbReference>
<accession>A0A4U2Z2U3</accession>
<dbReference type="Pfam" id="PF02146">
    <property type="entry name" value="SIR2"/>
    <property type="match status" value="1"/>
</dbReference>
<dbReference type="AlphaFoldDB" id="A0A4U2Z2U3"/>
<evidence type="ECO:0000259" key="5">
    <source>
        <dbReference type="PROSITE" id="PS50305"/>
    </source>
</evidence>
<feature type="domain" description="Deacetylase sirtuin-type" evidence="5">
    <location>
        <begin position="1"/>
        <end position="238"/>
    </location>
</feature>
<dbReference type="PANTHER" id="PTHR11085:SF4">
    <property type="entry name" value="NAD-DEPENDENT PROTEIN DEACYLASE"/>
    <property type="match status" value="1"/>
</dbReference>
<dbReference type="GO" id="GO:0070403">
    <property type="term" value="F:NAD+ binding"/>
    <property type="evidence" value="ECO:0007669"/>
    <property type="project" value="InterPro"/>
</dbReference>
<keyword evidence="4" id="KW-0479">Metal-binding</keyword>
<dbReference type="GO" id="GO:0046872">
    <property type="term" value="F:metal ion binding"/>
    <property type="evidence" value="ECO:0007669"/>
    <property type="project" value="UniProtKB-KW"/>
</dbReference>
<keyword evidence="3" id="KW-0520">NAD</keyword>
<reference evidence="6 7" key="1">
    <citation type="submission" date="2019-04" db="EMBL/GenBank/DDBJ databases">
        <title>Sulfurimonas crateris sp. nov. a facultative anaerobic sulfur-oxidizing chemolithautotrophic bacterium isolated from a terrestrial mud vulcano.</title>
        <authorList>
            <person name="Ratnikova N.M."/>
            <person name="Slobodkin A.I."/>
            <person name="Merkel A.Y."/>
            <person name="Novikov A."/>
            <person name="Bonch-Osmolovskaya E.A."/>
            <person name="Slobodkina G.B."/>
        </authorList>
    </citation>
    <scope>NUCLEOTIDE SEQUENCE [LARGE SCALE GENOMIC DNA]</scope>
    <source>
        <strain evidence="6 7">SN118</strain>
    </source>
</reference>
<feature type="binding site" evidence="4">
    <location>
        <position position="140"/>
    </location>
    <ligand>
        <name>Zn(2+)</name>
        <dbReference type="ChEBI" id="CHEBI:29105"/>
    </ligand>
</feature>
<evidence type="ECO:0000256" key="3">
    <source>
        <dbReference type="ARBA" id="ARBA00023027"/>
    </source>
</evidence>
<proteinExistence type="predicted"/>
<feature type="active site" description="Proton acceptor" evidence="4">
    <location>
        <position position="108"/>
    </location>
</feature>
<evidence type="ECO:0000256" key="4">
    <source>
        <dbReference type="PROSITE-ProRule" id="PRU00236"/>
    </source>
</evidence>
<dbReference type="Gene3D" id="3.40.50.1220">
    <property type="entry name" value="TPP-binding domain"/>
    <property type="match status" value="1"/>
</dbReference>
<feature type="binding site" evidence="4">
    <location>
        <position position="116"/>
    </location>
    <ligand>
        <name>Zn(2+)</name>
        <dbReference type="ChEBI" id="CHEBI:29105"/>
    </ligand>
</feature>
<dbReference type="OrthoDB" id="9800582at2"/>
<dbReference type="PANTHER" id="PTHR11085">
    <property type="entry name" value="NAD-DEPENDENT PROTEIN DEACYLASE SIRTUIN-5, MITOCHONDRIAL-RELATED"/>
    <property type="match status" value="1"/>
</dbReference>
<evidence type="ECO:0000256" key="1">
    <source>
        <dbReference type="ARBA" id="ARBA00012928"/>
    </source>
</evidence>
<dbReference type="EMBL" id="SZPX01000008">
    <property type="protein sequence ID" value="TKI68408.1"/>
    <property type="molecule type" value="Genomic_DNA"/>
</dbReference>
<dbReference type="InterPro" id="IPR050134">
    <property type="entry name" value="NAD-dep_sirtuin_deacylases"/>
</dbReference>
<keyword evidence="7" id="KW-1185">Reference proteome</keyword>
<dbReference type="InterPro" id="IPR026590">
    <property type="entry name" value="Ssirtuin_cat_dom"/>
</dbReference>
<comment type="caution">
    <text evidence="6">The sequence shown here is derived from an EMBL/GenBank/DDBJ whole genome shotgun (WGS) entry which is preliminary data.</text>
</comment>
<keyword evidence="2" id="KW-0808">Transferase</keyword>
<evidence type="ECO:0000313" key="7">
    <source>
        <dbReference type="Proteomes" id="UP000309561"/>
    </source>
</evidence>
<feature type="binding site" evidence="4">
    <location>
        <position position="121"/>
    </location>
    <ligand>
        <name>Zn(2+)</name>
        <dbReference type="ChEBI" id="CHEBI:29105"/>
    </ligand>
</feature>
<gene>
    <name evidence="6" type="ORF">FCU45_10370</name>
</gene>
<dbReference type="Proteomes" id="UP000309561">
    <property type="component" value="Unassembled WGS sequence"/>
</dbReference>
<dbReference type="PROSITE" id="PS50305">
    <property type="entry name" value="SIRTUIN"/>
    <property type="match status" value="1"/>
</dbReference>
<dbReference type="SUPFAM" id="SSF52467">
    <property type="entry name" value="DHS-like NAD/FAD-binding domain"/>
    <property type="match status" value="1"/>
</dbReference>
<dbReference type="InterPro" id="IPR003000">
    <property type="entry name" value="Sirtuin"/>
</dbReference>
<sequence>MAKVLILSGAGISAESGISTFRDSGGLWDEYDVNVVCNYDSMQKHEELTIEFYDKRRAELESKEPNYAHKVIAALKKRYGKDIAVITQNVDNLFEKAGLNSDEVIHLHGFMTQLRCQDSYCEKIFDVGYASQKEFNGGRCTSCGSKPRPNIVFFGEAAPMYEELSRHIQDCELLVVIGTSGNVIGVNTMAQFATRSILNNYEPSIAINDAYFSKVIYKKATQAVDEIAQEIESFLDLR</sequence>
<name>A0A4U2Z2U3_9BACT</name>
<organism evidence="6 7">
    <name type="scientific">Sulfurimonas crateris</name>
    <dbReference type="NCBI Taxonomy" id="2574727"/>
    <lineage>
        <taxon>Bacteria</taxon>
        <taxon>Pseudomonadati</taxon>
        <taxon>Campylobacterota</taxon>
        <taxon>Epsilonproteobacteria</taxon>
        <taxon>Campylobacterales</taxon>
        <taxon>Sulfurimonadaceae</taxon>
        <taxon>Sulfurimonas</taxon>
    </lineage>
</organism>
<dbReference type="Gene3D" id="3.30.1600.10">
    <property type="entry name" value="SIR2/SIRT2 'Small Domain"/>
    <property type="match status" value="1"/>
</dbReference>
<feature type="binding site" evidence="4">
    <location>
        <position position="143"/>
    </location>
    <ligand>
        <name>Zn(2+)</name>
        <dbReference type="ChEBI" id="CHEBI:29105"/>
    </ligand>
</feature>